<dbReference type="GO" id="GO:0005886">
    <property type="term" value="C:plasma membrane"/>
    <property type="evidence" value="ECO:0007669"/>
    <property type="project" value="UniProtKB-SubCell"/>
</dbReference>
<feature type="transmembrane region" description="Helical" evidence="8">
    <location>
        <begin position="6"/>
        <end position="24"/>
    </location>
</feature>
<keyword evidence="3" id="KW-0813">Transport</keyword>
<dbReference type="AlphaFoldDB" id="A0A212J2D9"/>
<feature type="transmembrane region" description="Helical" evidence="8">
    <location>
        <begin position="289"/>
        <end position="315"/>
    </location>
</feature>
<keyword evidence="7 8" id="KW-0472">Membrane</keyword>
<evidence type="ECO:0000313" key="9">
    <source>
        <dbReference type="EMBL" id="SBV93524.1"/>
    </source>
</evidence>
<accession>A0A212J2D9</accession>
<evidence type="ECO:0000256" key="3">
    <source>
        <dbReference type="ARBA" id="ARBA00022448"/>
    </source>
</evidence>
<evidence type="ECO:0000256" key="8">
    <source>
        <dbReference type="SAM" id="Phobius"/>
    </source>
</evidence>
<evidence type="ECO:0000256" key="6">
    <source>
        <dbReference type="ARBA" id="ARBA00022989"/>
    </source>
</evidence>
<keyword evidence="6 8" id="KW-1133">Transmembrane helix</keyword>
<feature type="transmembrane region" description="Helical" evidence="8">
    <location>
        <begin position="261"/>
        <end position="282"/>
    </location>
</feature>
<comment type="similarity">
    <text evidence="2">Belongs to the auxin efflux carrier (TC 2.A.69) family.</text>
</comment>
<evidence type="ECO:0000256" key="5">
    <source>
        <dbReference type="ARBA" id="ARBA00022692"/>
    </source>
</evidence>
<name>A0A212J2D9_9DELT</name>
<dbReference type="InterPro" id="IPR004776">
    <property type="entry name" value="Mem_transp_PIN-like"/>
</dbReference>
<evidence type="ECO:0000256" key="7">
    <source>
        <dbReference type="ARBA" id="ARBA00023136"/>
    </source>
</evidence>
<proteinExistence type="inferred from homology"/>
<dbReference type="PANTHER" id="PTHR36838">
    <property type="entry name" value="AUXIN EFFLUX CARRIER FAMILY PROTEIN"/>
    <property type="match status" value="1"/>
</dbReference>
<feature type="transmembrane region" description="Helical" evidence="8">
    <location>
        <begin position="129"/>
        <end position="149"/>
    </location>
</feature>
<organism evidence="9">
    <name type="scientific">uncultured delta proteobacterium</name>
    <dbReference type="NCBI Taxonomy" id="34034"/>
    <lineage>
        <taxon>Bacteria</taxon>
        <taxon>Deltaproteobacteria</taxon>
        <taxon>environmental samples</taxon>
    </lineage>
</organism>
<gene>
    <name evidence="9" type="ORF">KL86DPRO_10546</name>
</gene>
<comment type="subcellular location">
    <subcellularLocation>
        <location evidence="1">Cell membrane</location>
        <topology evidence="1">Multi-pass membrane protein</topology>
    </subcellularLocation>
</comment>
<keyword evidence="5 8" id="KW-0812">Transmembrane</keyword>
<feature type="transmembrane region" description="Helical" evidence="8">
    <location>
        <begin position="232"/>
        <end position="255"/>
    </location>
</feature>
<feature type="transmembrane region" description="Helical" evidence="8">
    <location>
        <begin position="66"/>
        <end position="91"/>
    </location>
</feature>
<feature type="transmembrane region" description="Helical" evidence="8">
    <location>
        <begin position="103"/>
        <end position="123"/>
    </location>
</feature>
<dbReference type="InterPro" id="IPR038770">
    <property type="entry name" value="Na+/solute_symporter_sf"/>
</dbReference>
<feature type="transmembrane region" description="Helical" evidence="8">
    <location>
        <begin position="200"/>
        <end position="220"/>
    </location>
</feature>
<keyword evidence="4" id="KW-1003">Cell membrane</keyword>
<dbReference type="EMBL" id="FLUQ01000001">
    <property type="protein sequence ID" value="SBV93524.1"/>
    <property type="molecule type" value="Genomic_DNA"/>
</dbReference>
<evidence type="ECO:0000256" key="1">
    <source>
        <dbReference type="ARBA" id="ARBA00004651"/>
    </source>
</evidence>
<protein>
    <submittedName>
        <fullName evidence="9">Malate transport protein</fullName>
    </submittedName>
</protein>
<dbReference type="PANTHER" id="PTHR36838:SF1">
    <property type="entry name" value="SLR1864 PROTEIN"/>
    <property type="match status" value="1"/>
</dbReference>
<dbReference type="GO" id="GO:0055085">
    <property type="term" value="P:transmembrane transport"/>
    <property type="evidence" value="ECO:0007669"/>
    <property type="project" value="InterPro"/>
</dbReference>
<dbReference type="Gene3D" id="1.20.1530.20">
    <property type="match status" value="1"/>
</dbReference>
<dbReference type="Pfam" id="PF03547">
    <property type="entry name" value="Mem_trans"/>
    <property type="match status" value="1"/>
</dbReference>
<reference evidence="9" key="1">
    <citation type="submission" date="2016-04" db="EMBL/GenBank/DDBJ databases">
        <authorList>
            <person name="Evans L.H."/>
            <person name="Alamgir A."/>
            <person name="Owens N."/>
            <person name="Weber N.D."/>
            <person name="Virtaneva K."/>
            <person name="Barbian K."/>
            <person name="Babar A."/>
            <person name="Rosenke K."/>
        </authorList>
    </citation>
    <scope>NUCLEOTIDE SEQUENCE</scope>
    <source>
        <strain evidence="9">86</strain>
    </source>
</reference>
<feature type="transmembrane region" description="Helical" evidence="8">
    <location>
        <begin position="169"/>
        <end position="188"/>
    </location>
</feature>
<sequence length="316" mass="34623">MTILNAFSGVSTIFLLGLLGFILARRGYAGPEIMAALPRFLTLVALPPFLLRTVTTTVDRELLLPLLAGTGIPFISMLTAFSLAVVLTWLLHTAPARKGMFRTGFATSNAMTIGLPINLALFGETGLPYALIYFFGNATFFWVVGCYSIARSGQGTAVSFISRETLKRVFSPPMIGFCLGLLLVYFDVRLPAFLDKTCKYVGDMVVALGTMYVGMMVSTIKREDIALDKDIVAVLAGRFLVSPLLIILLTNFFAVPPLMRNVFIIQASLPVMINAAIISAYYKTDIRYATIVISFSTVLSIITIPLYMTLIVLFLY</sequence>
<evidence type="ECO:0000256" key="2">
    <source>
        <dbReference type="ARBA" id="ARBA00010145"/>
    </source>
</evidence>
<evidence type="ECO:0000256" key="4">
    <source>
        <dbReference type="ARBA" id="ARBA00022475"/>
    </source>
</evidence>